<accession>A0AA35LB16</accession>
<evidence type="ECO:0000313" key="2">
    <source>
        <dbReference type="EMBL" id="CAI5793086.1"/>
    </source>
</evidence>
<keyword evidence="1" id="KW-1133">Transmembrane helix</keyword>
<proteinExistence type="predicted"/>
<protein>
    <submittedName>
        <fullName evidence="2">Uncharacterized protein</fullName>
    </submittedName>
</protein>
<organism evidence="2 3">
    <name type="scientific">Podarcis lilfordi</name>
    <name type="common">Lilford's wall lizard</name>
    <dbReference type="NCBI Taxonomy" id="74358"/>
    <lineage>
        <taxon>Eukaryota</taxon>
        <taxon>Metazoa</taxon>
        <taxon>Chordata</taxon>
        <taxon>Craniata</taxon>
        <taxon>Vertebrata</taxon>
        <taxon>Euteleostomi</taxon>
        <taxon>Lepidosauria</taxon>
        <taxon>Squamata</taxon>
        <taxon>Bifurcata</taxon>
        <taxon>Unidentata</taxon>
        <taxon>Episquamata</taxon>
        <taxon>Laterata</taxon>
        <taxon>Lacertibaenia</taxon>
        <taxon>Lacertidae</taxon>
        <taxon>Podarcis</taxon>
    </lineage>
</organism>
<sequence length="71" mass="8057">MDILHLQTVRIVAELTPAGVLDLYTCILIAFCVRNKHSYFKTRASQWANLPKHTVVALQKILIHDGPRTCL</sequence>
<name>A0AA35LB16_9SAUR</name>
<evidence type="ECO:0000256" key="1">
    <source>
        <dbReference type="SAM" id="Phobius"/>
    </source>
</evidence>
<reference evidence="2" key="1">
    <citation type="submission" date="2022-12" db="EMBL/GenBank/DDBJ databases">
        <authorList>
            <person name="Alioto T."/>
            <person name="Alioto T."/>
            <person name="Gomez Garrido J."/>
        </authorList>
    </citation>
    <scope>NUCLEOTIDE SEQUENCE</scope>
</reference>
<gene>
    <name evidence="2" type="ORF">PODLI_1B010027</name>
</gene>
<evidence type="ECO:0000313" key="3">
    <source>
        <dbReference type="Proteomes" id="UP001178461"/>
    </source>
</evidence>
<keyword evidence="1" id="KW-0472">Membrane</keyword>
<dbReference type="EMBL" id="OX395139">
    <property type="protein sequence ID" value="CAI5793086.1"/>
    <property type="molecule type" value="Genomic_DNA"/>
</dbReference>
<keyword evidence="1" id="KW-0812">Transmembrane</keyword>
<feature type="transmembrane region" description="Helical" evidence="1">
    <location>
        <begin position="15"/>
        <end position="33"/>
    </location>
</feature>
<dbReference type="AlphaFoldDB" id="A0AA35LB16"/>
<dbReference type="Proteomes" id="UP001178461">
    <property type="component" value="Chromosome 14"/>
</dbReference>
<keyword evidence="3" id="KW-1185">Reference proteome</keyword>